<evidence type="ECO:0000256" key="1">
    <source>
        <dbReference type="ARBA" id="ARBA00004245"/>
    </source>
</evidence>
<reference evidence="9 10" key="1">
    <citation type="submission" date="2019-07" db="EMBL/GenBank/DDBJ databases">
        <title>Annotation for the trematode Paragonimus westermani.</title>
        <authorList>
            <person name="Choi Y.-J."/>
        </authorList>
    </citation>
    <scope>NUCLEOTIDE SEQUENCE [LARGE SCALE GENOMIC DNA]</scope>
    <source>
        <strain evidence="9">180907_Pwestermani</strain>
    </source>
</reference>
<sequence>MNLDVLARFNFSSDSYDTTWDRNSNCLYSDVGSSSCRFLDVLENTLSAHDVFMSYVKQLIIAFVNGFNTCVFSFGESNSGQDHLLNGHSPEIHGIIQLSILSILEQLTNSYLRSADRYGPALQMQAFVVHDENIHDLLSEQGFLPDGLKLIDSLENGCIIRGLQTIPLDSVQTALKKYNESMRKYHMLSYMPNGNANSEPMGFYLRLFLSSSHNSTTSVSRRTAMTFFSLTGCEFLSHALNNEDSLDSKCHGVRSLCDLINRLATGPPGRREVPIYG</sequence>
<feature type="domain" description="Kinesin motor" evidence="8">
    <location>
        <begin position="29"/>
        <end position="259"/>
    </location>
</feature>
<dbReference type="InterPro" id="IPR027640">
    <property type="entry name" value="Kinesin-like_fam"/>
</dbReference>
<evidence type="ECO:0000313" key="10">
    <source>
        <dbReference type="Proteomes" id="UP000699462"/>
    </source>
</evidence>
<gene>
    <name evidence="9" type="ORF">P879_04273</name>
</gene>
<comment type="caution">
    <text evidence="9">The sequence shown here is derived from an EMBL/GenBank/DDBJ whole genome shotgun (WGS) entry which is preliminary data.</text>
</comment>
<dbReference type="EMBL" id="JTDF01001808">
    <property type="protein sequence ID" value="KAF8569529.1"/>
    <property type="molecule type" value="Genomic_DNA"/>
</dbReference>
<evidence type="ECO:0000256" key="2">
    <source>
        <dbReference type="ARBA" id="ARBA00022701"/>
    </source>
</evidence>
<dbReference type="GO" id="GO:0007018">
    <property type="term" value="P:microtubule-based movement"/>
    <property type="evidence" value="ECO:0007669"/>
    <property type="project" value="InterPro"/>
</dbReference>
<name>A0A8T0DNM5_9TREM</name>
<dbReference type="AlphaFoldDB" id="A0A8T0DNM5"/>
<evidence type="ECO:0000256" key="6">
    <source>
        <dbReference type="ARBA" id="ARBA00023175"/>
    </source>
</evidence>
<dbReference type="Gene3D" id="3.40.850.10">
    <property type="entry name" value="Kinesin motor domain"/>
    <property type="match status" value="1"/>
</dbReference>
<comment type="subcellular location">
    <subcellularLocation>
        <location evidence="1">Cytoplasm</location>
        <location evidence="1">Cytoskeleton</location>
    </subcellularLocation>
</comment>
<keyword evidence="5" id="KW-0175">Coiled coil</keyword>
<keyword evidence="3" id="KW-0547">Nucleotide-binding</keyword>
<dbReference type="Proteomes" id="UP000699462">
    <property type="component" value="Unassembled WGS sequence"/>
</dbReference>
<keyword evidence="10" id="KW-1185">Reference proteome</keyword>
<organism evidence="9 10">
    <name type="scientific">Paragonimus westermani</name>
    <dbReference type="NCBI Taxonomy" id="34504"/>
    <lineage>
        <taxon>Eukaryota</taxon>
        <taxon>Metazoa</taxon>
        <taxon>Spiralia</taxon>
        <taxon>Lophotrochozoa</taxon>
        <taxon>Platyhelminthes</taxon>
        <taxon>Trematoda</taxon>
        <taxon>Digenea</taxon>
        <taxon>Plagiorchiida</taxon>
        <taxon>Troglotremata</taxon>
        <taxon>Troglotrematidae</taxon>
        <taxon>Paragonimus</taxon>
    </lineage>
</organism>
<dbReference type="GO" id="GO:0008017">
    <property type="term" value="F:microtubule binding"/>
    <property type="evidence" value="ECO:0007669"/>
    <property type="project" value="InterPro"/>
</dbReference>
<dbReference type="Pfam" id="PF00225">
    <property type="entry name" value="Kinesin"/>
    <property type="match status" value="1"/>
</dbReference>
<dbReference type="GO" id="GO:0005524">
    <property type="term" value="F:ATP binding"/>
    <property type="evidence" value="ECO:0007669"/>
    <property type="project" value="UniProtKB-KW"/>
</dbReference>
<dbReference type="PANTHER" id="PTHR47968:SF36">
    <property type="entry name" value="KINESIN HEAVY CHAIN ISOFORM X1"/>
    <property type="match status" value="1"/>
</dbReference>
<keyword evidence="4" id="KW-0067">ATP-binding</keyword>
<keyword evidence="6" id="KW-0505">Motor protein</keyword>
<evidence type="ECO:0000256" key="4">
    <source>
        <dbReference type="ARBA" id="ARBA00022840"/>
    </source>
</evidence>
<dbReference type="SUPFAM" id="SSF52540">
    <property type="entry name" value="P-loop containing nucleoside triphosphate hydrolases"/>
    <property type="match status" value="1"/>
</dbReference>
<evidence type="ECO:0000256" key="7">
    <source>
        <dbReference type="ARBA" id="ARBA00023212"/>
    </source>
</evidence>
<evidence type="ECO:0000256" key="5">
    <source>
        <dbReference type="ARBA" id="ARBA00023054"/>
    </source>
</evidence>
<dbReference type="GO" id="GO:0005874">
    <property type="term" value="C:microtubule"/>
    <property type="evidence" value="ECO:0007669"/>
    <property type="project" value="UniProtKB-KW"/>
</dbReference>
<keyword evidence="2" id="KW-0493">Microtubule</keyword>
<protein>
    <recommendedName>
        <fullName evidence="8">Kinesin motor domain-containing protein</fullName>
    </recommendedName>
</protein>
<evidence type="ECO:0000259" key="8">
    <source>
        <dbReference type="Pfam" id="PF00225"/>
    </source>
</evidence>
<dbReference type="PANTHER" id="PTHR47968">
    <property type="entry name" value="CENTROMERE PROTEIN E"/>
    <property type="match status" value="1"/>
</dbReference>
<dbReference type="InterPro" id="IPR001752">
    <property type="entry name" value="Kinesin_motor_dom"/>
</dbReference>
<accession>A0A8T0DNM5</accession>
<proteinExistence type="predicted"/>
<evidence type="ECO:0000313" key="9">
    <source>
        <dbReference type="EMBL" id="KAF8569529.1"/>
    </source>
</evidence>
<evidence type="ECO:0000256" key="3">
    <source>
        <dbReference type="ARBA" id="ARBA00022741"/>
    </source>
</evidence>
<keyword evidence="7" id="KW-0206">Cytoskeleton</keyword>
<dbReference type="GO" id="GO:0003777">
    <property type="term" value="F:microtubule motor activity"/>
    <property type="evidence" value="ECO:0007669"/>
    <property type="project" value="InterPro"/>
</dbReference>
<keyword evidence="7" id="KW-0963">Cytoplasm</keyword>
<dbReference type="InterPro" id="IPR036961">
    <property type="entry name" value="Kinesin_motor_dom_sf"/>
</dbReference>
<dbReference type="InterPro" id="IPR027417">
    <property type="entry name" value="P-loop_NTPase"/>
</dbReference>